<accession>A0A5N5DSG5</accession>
<comment type="caution">
    <text evidence="2">The sequence shown here is derived from an EMBL/GenBank/DDBJ whole genome shotgun (WGS) entry which is preliminary data.</text>
</comment>
<feature type="region of interest" description="Disordered" evidence="1">
    <location>
        <begin position="122"/>
        <end position="169"/>
    </location>
</feature>
<protein>
    <submittedName>
        <fullName evidence="2">Uncharacterized protein</fullName>
    </submittedName>
</protein>
<keyword evidence="3" id="KW-1185">Reference proteome</keyword>
<organism evidence="2 3">
    <name type="scientific">Lasiodiplodia theobromae</name>
    <dbReference type="NCBI Taxonomy" id="45133"/>
    <lineage>
        <taxon>Eukaryota</taxon>
        <taxon>Fungi</taxon>
        <taxon>Dikarya</taxon>
        <taxon>Ascomycota</taxon>
        <taxon>Pezizomycotina</taxon>
        <taxon>Dothideomycetes</taxon>
        <taxon>Dothideomycetes incertae sedis</taxon>
        <taxon>Botryosphaeriales</taxon>
        <taxon>Botryosphaeriaceae</taxon>
        <taxon>Lasiodiplodia</taxon>
    </lineage>
</organism>
<reference evidence="2 3" key="1">
    <citation type="journal article" date="2019" name="Sci. Rep.">
        <title>A multi-omics analysis of the grapevine pathogen Lasiodiplodia theobromae reveals that temperature affects the expression of virulence- and pathogenicity-related genes.</title>
        <authorList>
            <person name="Felix C."/>
            <person name="Meneses R."/>
            <person name="Goncalves M.F.M."/>
            <person name="Tilleman L."/>
            <person name="Duarte A.S."/>
            <person name="Jorrin-Novo J.V."/>
            <person name="Van de Peer Y."/>
            <person name="Deforce D."/>
            <person name="Van Nieuwerburgh F."/>
            <person name="Esteves A.C."/>
            <person name="Alves A."/>
        </authorList>
    </citation>
    <scope>NUCLEOTIDE SEQUENCE [LARGE SCALE GENOMIC DNA]</scope>
    <source>
        <strain evidence="2 3">LA-SOL3</strain>
    </source>
</reference>
<evidence type="ECO:0000313" key="2">
    <source>
        <dbReference type="EMBL" id="KAB2580959.1"/>
    </source>
</evidence>
<dbReference type="Proteomes" id="UP000325902">
    <property type="component" value="Unassembled WGS sequence"/>
</dbReference>
<dbReference type="AlphaFoldDB" id="A0A5N5DSG5"/>
<sequence length="169" mass="19127">MAPSDMGPPTTRHKLLPHFTECRPEQADPQSLFIARLLEKMPKDRVNSTTLPWPRTRKKAIDFLDLYEKTYPNWPASISLAQRYEETLRQLAQPASAATHTDGYETTSTDDTEMHDALMPELQPGSESEVSQSPTELSNDLCDTMEVEDSYTDQKMTMETETKNLGKCG</sequence>
<feature type="compositionally biased region" description="Basic and acidic residues" evidence="1">
    <location>
        <begin position="156"/>
        <end position="169"/>
    </location>
</feature>
<gene>
    <name evidence="2" type="ORF">DBV05_g394</name>
</gene>
<dbReference type="EMBL" id="VCHE01000002">
    <property type="protein sequence ID" value="KAB2580959.1"/>
    <property type="molecule type" value="Genomic_DNA"/>
</dbReference>
<proteinExistence type="predicted"/>
<evidence type="ECO:0000256" key="1">
    <source>
        <dbReference type="SAM" id="MobiDB-lite"/>
    </source>
</evidence>
<feature type="compositionally biased region" description="Polar residues" evidence="1">
    <location>
        <begin position="125"/>
        <end position="138"/>
    </location>
</feature>
<name>A0A5N5DSG5_9PEZI</name>
<evidence type="ECO:0000313" key="3">
    <source>
        <dbReference type="Proteomes" id="UP000325902"/>
    </source>
</evidence>
<feature type="region of interest" description="Disordered" evidence="1">
    <location>
        <begin position="91"/>
        <end position="110"/>
    </location>
</feature>
<feature type="compositionally biased region" description="Polar residues" evidence="1">
    <location>
        <begin position="96"/>
        <end position="107"/>
    </location>
</feature>